<comment type="caution">
    <text evidence="1">The sequence shown here is derived from an EMBL/GenBank/DDBJ whole genome shotgun (WGS) entry which is preliminary data.</text>
</comment>
<reference evidence="1" key="1">
    <citation type="submission" date="2021-06" db="EMBL/GenBank/DDBJ databases">
        <authorList>
            <person name="Kallberg Y."/>
            <person name="Tangrot J."/>
            <person name="Rosling A."/>
        </authorList>
    </citation>
    <scope>NUCLEOTIDE SEQUENCE</scope>
    <source>
        <strain evidence="1">MA461A</strain>
    </source>
</reference>
<sequence>MSSPNILSKAFKRNLCKKDLHATKKAKIERSDSSIINEEVDSNIIVNQADIRENIFYDLLK</sequence>
<feature type="non-terminal residue" evidence="1">
    <location>
        <position position="61"/>
    </location>
</feature>
<name>A0ACA9S5J0_9GLOM</name>
<gene>
    <name evidence="1" type="ORF">RPERSI_LOCUS26973</name>
</gene>
<evidence type="ECO:0000313" key="2">
    <source>
        <dbReference type="Proteomes" id="UP000789920"/>
    </source>
</evidence>
<protein>
    <submittedName>
        <fullName evidence="1">27012_t:CDS:1</fullName>
    </submittedName>
</protein>
<accession>A0ACA9S5J0</accession>
<organism evidence="1 2">
    <name type="scientific">Racocetra persica</name>
    <dbReference type="NCBI Taxonomy" id="160502"/>
    <lineage>
        <taxon>Eukaryota</taxon>
        <taxon>Fungi</taxon>
        <taxon>Fungi incertae sedis</taxon>
        <taxon>Mucoromycota</taxon>
        <taxon>Glomeromycotina</taxon>
        <taxon>Glomeromycetes</taxon>
        <taxon>Diversisporales</taxon>
        <taxon>Gigasporaceae</taxon>
        <taxon>Racocetra</taxon>
    </lineage>
</organism>
<dbReference type="Proteomes" id="UP000789920">
    <property type="component" value="Unassembled WGS sequence"/>
</dbReference>
<keyword evidence="2" id="KW-1185">Reference proteome</keyword>
<proteinExistence type="predicted"/>
<evidence type="ECO:0000313" key="1">
    <source>
        <dbReference type="EMBL" id="CAG8827404.1"/>
    </source>
</evidence>
<dbReference type="EMBL" id="CAJVQC010093745">
    <property type="protein sequence ID" value="CAG8827404.1"/>
    <property type="molecule type" value="Genomic_DNA"/>
</dbReference>